<feature type="compositionally biased region" description="Acidic residues" evidence="5">
    <location>
        <begin position="519"/>
        <end position="530"/>
    </location>
</feature>
<feature type="compositionally biased region" description="Polar residues" evidence="5">
    <location>
        <begin position="75"/>
        <end position="96"/>
    </location>
</feature>
<evidence type="ECO:0000313" key="8">
    <source>
        <dbReference type="EMBL" id="KAK0313427.1"/>
    </source>
</evidence>
<evidence type="ECO:0000259" key="6">
    <source>
        <dbReference type="Pfam" id="PF11699"/>
    </source>
</evidence>
<dbReference type="InterPro" id="IPR014710">
    <property type="entry name" value="RmlC-like_jellyroll"/>
</dbReference>
<feature type="domain" description="Mif2 N-terminal" evidence="7">
    <location>
        <begin position="38"/>
        <end position="175"/>
    </location>
</feature>
<evidence type="ECO:0000256" key="1">
    <source>
        <dbReference type="ARBA" id="ARBA00004123"/>
    </source>
</evidence>
<feature type="compositionally biased region" description="Basic and acidic residues" evidence="5">
    <location>
        <begin position="325"/>
        <end position="341"/>
    </location>
</feature>
<evidence type="ECO:0000259" key="7">
    <source>
        <dbReference type="Pfam" id="PF15624"/>
    </source>
</evidence>
<proteinExistence type="inferred from homology"/>
<evidence type="ECO:0000313" key="9">
    <source>
        <dbReference type="Proteomes" id="UP001168146"/>
    </source>
</evidence>
<organism evidence="8 9">
    <name type="scientific">Friedmanniomyces endolithicus</name>
    <dbReference type="NCBI Taxonomy" id="329885"/>
    <lineage>
        <taxon>Eukaryota</taxon>
        <taxon>Fungi</taxon>
        <taxon>Dikarya</taxon>
        <taxon>Ascomycota</taxon>
        <taxon>Pezizomycotina</taxon>
        <taxon>Dothideomycetes</taxon>
        <taxon>Dothideomycetidae</taxon>
        <taxon>Mycosphaerellales</taxon>
        <taxon>Teratosphaeriaceae</taxon>
        <taxon>Friedmanniomyces</taxon>
    </lineage>
</organism>
<comment type="subcellular location">
    <subcellularLocation>
        <location evidence="1">Nucleus</location>
    </subcellularLocation>
</comment>
<feature type="compositionally biased region" description="Basic residues" evidence="5">
    <location>
        <begin position="194"/>
        <end position="203"/>
    </location>
</feature>
<dbReference type="InterPro" id="IPR028386">
    <property type="entry name" value="CENP-C/Mif2/cnp3"/>
</dbReference>
<dbReference type="GO" id="GO:0051382">
    <property type="term" value="P:kinetochore assembly"/>
    <property type="evidence" value="ECO:0007669"/>
    <property type="project" value="InterPro"/>
</dbReference>
<evidence type="ECO:0000256" key="3">
    <source>
        <dbReference type="ARBA" id="ARBA00023125"/>
    </source>
</evidence>
<feature type="region of interest" description="Disordered" evidence="5">
    <location>
        <begin position="1"/>
        <end position="33"/>
    </location>
</feature>
<evidence type="ECO:0000256" key="4">
    <source>
        <dbReference type="ARBA" id="ARBA00023242"/>
    </source>
</evidence>
<feature type="compositionally biased region" description="Basic residues" evidence="5">
    <location>
        <begin position="499"/>
        <end position="512"/>
    </location>
</feature>
<feature type="compositionally biased region" description="Polar residues" evidence="5">
    <location>
        <begin position="159"/>
        <end position="168"/>
    </location>
</feature>
<evidence type="ECO:0000256" key="2">
    <source>
        <dbReference type="ARBA" id="ARBA00010291"/>
    </source>
</evidence>
<feature type="region of interest" description="Disordered" evidence="5">
    <location>
        <begin position="45"/>
        <end position="228"/>
    </location>
</feature>
<dbReference type="PANTHER" id="PTHR16684:SF11">
    <property type="entry name" value="CENTROMERE PROTEIN C"/>
    <property type="match status" value="1"/>
</dbReference>
<dbReference type="GO" id="GO:0019237">
    <property type="term" value="F:centromeric DNA binding"/>
    <property type="evidence" value="ECO:0007669"/>
    <property type="project" value="InterPro"/>
</dbReference>
<feature type="region of interest" description="Disordered" evidence="5">
    <location>
        <begin position="497"/>
        <end position="530"/>
    </location>
</feature>
<evidence type="ECO:0000256" key="5">
    <source>
        <dbReference type="SAM" id="MobiDB-lite"/>
    </source>
</evidence>
<dbReference type="AlphaFoldDB" id="A0AAN6FDZ9"/>
<dbReference type="Pfam" id="PF15624">
    <property type="entry name" value="Mif2_N"/>
    <property type="match status" value="1"/>
</dbReference>
<dbReference type="InterPro" id="IPR028929">
    <property type="entry name" value="Mif2_N"/>
</dbReference>
<comment type="similarity">
    <text evidence="2">Belongs to the CENP-C/MIF2 family.</text>
</comment>
<dbReference type="GO" id="GO:0051455">
    <property type="term" value="P:spindle attachment to meiosis I kinetochore"/>
    <property type="evidence" value="ECO:0007669"/>
    <property type="project" value="TreeGrafter"/>
</dbReference>
<dbReference type="PANTHER" id="PTHR16684">
    <property type="entry name" value="CENTROMERE PROTEIN C"/>
    <property type="match status" value="1"/>
</dbReference>
<dbReference type="GO" id="GO:0051315">
    <property type="term" value="P:attachment of mitotic spindle microtubules to kinetochore"/>
    <property type="evidence" value="ECO:0007669"/>
    <property type="project" value="TreeGrafter"/>
</dbReference>
<dbReference type="GO" id="GO:0005634">
    <property type="term" value="C:nucleus"/>
    <property type="evidence" value="ECO:0007669"/>
    <property type="project" value="UniProtKB-SubCell"/>
</dbReference>
<sequence>MNADKENRPPPGMALEGKKHAPGRNTPGRMRRATQNQYFDVGKVGRKTGVTLPDKGIRDENGMEPMAGIFDSPVKSPQQKSDRTLASSDMNVQESSAPEVHDTVYLSKTPRLPPPRASTPKHTNIGSPKRMSTGRKTQQQPHTTGTAPISQDEHDNSLEDATSRSQPPANRVLDFTAKDTEQVRPSTEITSPFKPKRALRRSMQRQNPFASPAAEARRKPRSESVTEAMKTVDESVLLLSTDDAPIILEGDAVEPVHDVHETEVEVSMEEMDAVSGAELRESGTSSGSLAAELQLARSPSIRAGSPSKKRERASFESADAGDDATADHVHFDDHARFSPEPKKRRSGSRKSDTTLLPEAEQPITVDPSLLSQSGASLIKHPQEPMAPPPRKAPKTKGKANAHQARNPKSANKAPGSPVKLKNAPSRSASPSKRPSSRGLSVGPNFNLRATTPFDDAISTSRFGRPVIKPLQYWANESRIWRNGECEGIIRADEIVKPTAKPKKKSHKKRKQTISRMQDIDEESESESVQADDWEEDLGVISGTVASWDSATQTADSSAPVKDGKYHSNIPPTHSATNTSVHTSDLAFAHHSIITRDVPGSEFKYAKILTLPFFGTGLVEIPPEGFKRAKNSRKMQMVFFVYEGKVLVEIGAPGSEVLVNEFAITKGGVWVVPRGEFSVFFTRVFAFHTRWVSSGVLDLDNGLRTVLEGQDWKERWHTASAAQHCPDNGQIRIPDTRPVGQEAVCATRCQVKPSGTPSRHIPQVCSLWVPDPLRLPENAVLEVWFVRRCSRRRSRDLEADVFPGKPLLTCVFRCRQQLRHYEREPDEDCQDFLRAGVRG</sequence>
<gene>
    <name evidence="8" type="primary">MIF2_2</name>
    <name evidence="8" type="ORF">LTR82_013458</name>
</gene>
<dbReference type="Pfam" id="PF11699">
    <property type="entry name" value="CENP-C_C"/>
    <property type="match status" value="1"/>
</dbReference>
<dbReference type="EMBL" id="JASUXU010000059">
    <property type="protein sequence ID" value="KAK0313427.1"/>
    <property type="molecule type" value="Genomic_DNA"/>
</dbReference>
<name>A0AAN6FDZ9_9PEZI</name>
<comment type="caution">
    <text evidence="8">The sequence shown here is derived from an EMBL/GenBank/DDBJ whole genome shotgun (WGS) entry which is preliminary data.</text>
</comment>
<dbReference type="InterPro" id="IPR025974">
    <property type="entry name" value="Mif2/CENP-C_cupin"/>
</dbReference>
<feature type="compositionally biased region" description="Polar residues" evidence="5">
    <location>
        <begin position="134"/>
        <end position="149"/>
    </location>
</feature>
<keyword evidence="4" id="KW-0539">Nucleus</keyword>
<feature type="region of interest" description="Disordered" evidence="5">
    <location>
        <begin position="263"/>
        <end position="451"/>
    </location>
</feature>
<keyword evidence="3" id="KW-0238">DNA-binding</keyword>
<dbReference type="Proteomes" id="UP001168146">
    <property type="component" value="Unassembled WGS sequence"/>
</dbReference>
<feature type="compositionally biased region" description="Basic and acidic residues" evidence="5">
    <location>
        <begin position="215"/>
        <end position="224"/>
    </location>
</feature>
<dbReference type="GO" id="GO:0000776">
    <property type="term" value="C:kinetochore"/>
    <property type="evidence" value="ECO:0007669"/>
    <property type="project" value="InterPro"/>
</dbReference>
<feature type="compositionally biased region" description="Low complexity" evidence="5">
    <location>
        <begin position="423"/>
        <end position="437"/>
    </location>
</feature>
<dbReference type="Gene3D" id="2.60.120.10">
    <property type="entry name" value="Jelly Rolls"/>
    <property type="match status" value="1"/>
</dbReference>
<protein>
    <submittedName>
        <fullName evidence="8">Mitotic fidelity of chromosome transmission-protein</fullName>
    </submittedName>
</protein>
<feature type="domain" description="Mif2/CENP-C cupin" evidence="6">
    <location>
        <begin position="602"/>
        <end position="675"/>
    </location>
</feature>
<reference evidence="8" key="1">
    <citation type="submission" date="2021-12" db="EMBL/GenBank/DDBJ databases">
        <title>Black yeast isolated from Biological Soil Crust.</title>
        <authorList>
            <person name="Kurbessoian T."/>
        </authorList>
    </citation>
    <scope>NUCLEOTIDE SEQUENCE</scope>
    <source>
        <strain evidence="8">CCFEE 5208</strain>
    </source>
</reference>
<accession>A0AAN6FDZ9</accession>